<proteinExistence type="predicted"/>
<gene>
    <name evidence="6" type="ORF">GCM10011594_33060</name>
</gene>
<dbReference type="InterPro" id="IPR018764">
    <property type="entry name" value="RskA_C"/>
</dbReference>
<evidence type="ECO:0000259" key="5">
    <source>
        <dbReference type="Pfam" id="PF10099"/>
    </source>
</evidence>
<dbReference type="Proteomes" id="UP000655208">
    <property type="component" value="Unassembled WGS sequence"/>
</dbReference>
<evidence type="ECO:0000256" key="2">
    <source>
        <dbReference type="ARBA" id="ARBA00023163"/>
    </source>
</evidence>
<organism evidence="6 7">
    <name type="scientific">Nakamurella endophytica</name>
    <dbReference type="NCBI Taxonomy" id="1748367"/>
    <lineage>
        <taxon>Bacteria</taxon>
        <taxon>Bacillati</taxon>
        <taxon>Actinomycetota</taxon>
        <taxon>Actinomycetes</taxon>
        <taxon>Nakamurellales</taxon>
        <taxon>Nakamurellaceae</taxon>
        <taxon>Nakamurella</taxon>
    </lineage>
</organism>
<keyword evidence="7" id="KW-1185">Reference proteome</keyword>
<dbReference type="GO" id="GO:0005886">
    <property type="term" value="C:plasma membrane"/>
    <property type="evidence" value="ECO:0007669"/>
    <property type="project" value="InterPro"/>
</dbReference>
<sequence>MQHPDAADLALLALGIDPDVPGAADTARPGDRDRRAGDESVAQHLVGCDECRTEVAELARAVDLARLEDLGDLVPPPPRVWSAIAAELGLDDQDRAGASPDRPTPVAEPAGTGRAGDALEAGPDRRGDRDRVVAPATAPRRVAGGRPAAGPRRVRQALLSLAAAVVVGVVGALIGYAVRGADGTGQPAPAATAALAAVPGGPGTPAETGVARMFRTSDGMTVTVAATGLPPVNGSYVVWLLGSDGRMVTLGALTDGSGSFAVPHGIDVSQYSTVDISDEPPDGNPAHSGISILRGRLT</sequence>
<keyword evidence="4" id="KW-0812">Transmembrane</keyword>
<dbReference type="AlphaFoldDB" id="A0A917T5Z5"/>
<dbReference type="RefSeq" id="WP_188943417.1">
    <property type="nucleotide sequence ID" value="NZ_BMNA01000008.1"/>
</dbReference>
<keyword evidence="1" id="KW-0805">Transcription regulation</keyword>
<keyword evidence="4" id="KW-1133">Transmembrane helix</keyword>
<dbReference type="InterPro" id="IPR041916">
    <property type="entry name" value="Anti_sigma_zinc_sf"/>
</dbReference>
<accession>A0A917T5Z5</accession>
<protein>
    <recommendedName>
        <fullName evidence="5">Anti-sigma K factor RskA C-terminal domain-containing protein</fullName>
    </recommendedName>
</protein>
<name>A0A917T5Z5_9ACTN</name>
<keyword evidence="4" id="KW-0472">Membrane</keyword>
<feature type="compositionally biased region" description="Basic and acidic residues" evidence="3">
    <location>
        <begin position="122"/>
        <end position="132"/>
    </location>
</feature>
<evidence type="ECO:0000256" key="4">
    <source>
        <dbReference type="SAM" id="Phobius"/>
    </source>
</evidence>
<keyword evidence="2" id="KW-0804">Transcription</keyword>
<feature type="region of interest" description="Disordered" evidence="3">
    <location>
        <begin position="17"/>
        <end position="39"/>
    </location>
</feature>
<reference evidence="6" key="2">
    <citation type="submission" date="2020-09" db="EMBL/GenBank/DDBJ databases">
        <authorList>
            <person name="Sun Q."/>
            <person name="Zhou Y."/>
        </authorList>
    </citation>
    <scope>NUCLEOTIDE SEQUENCE</scope>
    <source>
        <strain evidence="6">CGMCC 4.7308</strain>
    </source>
</reference>
<feature type="region of interest" description="Disordered" evidence="3">
    <location>
        <begin position="278"/>
        <end position="298"/>
    </location>
</feature>
<reference evidence="6" key="1">
    <citation type="journal article" date="2014" name="Int. J. Syst. Evol. Microbiol.">
        <title>Complete genome sequence of Corynebacterium casei LMG S-19264T (=DSM 44701T), isolated from a smear-ripened cheese.</title>
        <authorList>
            <consortium name="US DOE Joint Genome Institute (JGI-PGF)"/>
            <person name="Walter F."/>
            <person name="Albersmeier A."/>
            <person name="Kalinowski J."/>
            <person name="Ruckert C."/>
        </authorList>
    </citation>
    <scope>NUCLEOTIDE SEQUENCE</scope>
    <source>
        <strain evidence="6">CGMCC 4.7308</strain>
    </source>
</reference>
<dbReference type="Pfam" id="PF10099">
    <property type="entry name" value="RskA_C"/>
    <property type="match status" value="1"/>
</dbReference>
<feature type="compositionally biased region" description="Basic and acidic residues" evidence="3">
    <location>
        <begin position="28"/>
        <end position="38"/>
    </location>
</feature>
<feature type="domain" description="Anti-sigma K factor RskA C-terminal" evidence="5">
    <location>
        <begin position="159"/>
        <end position="289"/>
    </location>
</feature>
<comment type="caution">
    <text evidence="6">The sequence shown here is derived from an EMBL/GenBank/DDBJ whole genome shotgun (WGS) entry which is preliminary data.</text>
</comment>
<evidence type="ECO:0000256" key="3">
    <source>
        <dbReference type="SAM" id="MobiDB-lite"/>
    </source>
</evidence>
<feature type="compositionally biased region" description="Low complexity" evidence="3">
    <location>
        <begin position="133"/>
        <end position="149"/>
    </location>
</feature>
<evidence type="ECO:0000313" key="7">
    <source>
        <dbReference type="Proteomes" id="UP000655208"/>
    </source>
</evidence>
<feature type="region of interest" description="Disordered" evidence="3">
    <location>
        <begin position="93"/>
        <end position="149"/>
    </location>
</feature>
<evidence type="ECO:0000313" key="6">
    <source>
        <dbReference type="EMBL" id="GGM10548.1"/>
    </source>
</evidence>
<feature type="transmembrane region" description="Helical" evidence="4">
    <location>
        <begin position="157"/>
        <end position="178"/>
    </location>
</feature>
<evidence type="ECO:0000256" key="1">
    <source>
        <dbReference type="ARBA" id="ARBA00023015"/>
    </source>
</evidence>
<dbReference type="EMBL" id="BMNA01000008">
    <property type="protein sequence ID" value="GGM10548.1"/>
    <property type="molecule type" value="Genomic_DNA"/>
</dbReference>
<dbReference type="Gene3D" id="1.10.10.1320">
    <property type="entry name" value="Anti-sigma factor, zinc-finger domain"/>
    <property type="match status" value="1"/>
</dbReference>